<keyword evidence="3" id="KW-0732">Signal</keyword>
<reference evidence="6 7" key="1">
    <citation type="submission" date="2024-05" db="EMBL/GenBank/DDBJ databases">
        <authorList>
            <person name="Park S."/>
        </authorList>
    </citation>
    <scope>NUCLEOTIDE SEQUENCE [LARGE SCALE GENOMIC DNA]</scope>
    <source>
        <strain evidence="6 7">DGU5</strain>
    </source>
</reference>
<accession>A0ABV0CTU6</accession>
<evidence type="ECO:0000313" key="6">
    <source>
        <dbReference type="EMBL" id="MEN7536269.1"/>
    </source>
</evidence>
<evidence type="ECO:0000259" key="4">
    <source>
        <dbReference type="Pfam" id="PF07589"/>
    </source>
</evidence>
<keyword evidence="2" id="KW-0472">Membrane</keyword>
<feature type="compositionally biased region" description="Low complexity" evidence="1">
    <location>
        <begin position="316"/>
        <end position="329"/>
    </location>
</feature>
<dbReference type="EMBL" id="JBDLBR010000001">
    <property type="protein sequence ID" value="MEN7536269.1"/>
    <property type="molecule type" value="Genomic_DNA"/>
</dbReference>
<evidence type="ECO:0000256" key="1">
    <source>
        <dbReference type="SAM" id="MobiDB-lite"/>
    </source>
</evidence>
<dbReference type="Proteomes" id="UP001484535">
    <property type="component" value="Unassembled WGS sequence"/>
</dbReference>
<keyword evidence="7" id="KW-1185">Reference proteome</keyword>
<dbReference type="Pfam" id="PF07589">
    <property type="entry name" value="PEP-CTERM"/>
    <property type="match status" value="1"/>
</dbReference>
<evidence type="ECO:0000256" key="2">
    <source>
        <dbReference type="SAM" id="Phobius"/>
    </source>
</evidence>
<feature type="domain" description="Ice-binding protein C-terminal" evidence="4">
    <location>
        <begin position="326"/>
        <end position="349"/>
    </location>
</feature>
<evidence type="ECO:0000259" key="5">
    <source>
        <dbReference type="Pfam" id="PF20597"/>
    </source>
</evidence>
<feature type="region of interest" description="Disordered" evidence="1">
    <location>
        <begin position="298"/>
        <end position="329"/>
    </location>
</feature>
<dbReference type="InterPro" id="IPR013424">
    <property type="entry name" value="Ice-binding_C"/>
</dbReference>
<name>A0ABV0CTU6_9SPHN</name>
<gene>
    <name evidence="6" type="ORF">ABDJ38_03685</name>
</gene>
<dbReference type="RefSeq" id="WP_346783708.1">
    <property type="nucleotide sequence ID" value="NZ_JBDLBR010000001.1"/>
</dbReference>
<evidence type="ECO:0000313" key="7">
    <source>
        <dbReference type="Proteomes" id="UP001484535"/>
    </source>
</evidence>
<feature type="domain" description="Choice-of-anchor A" evidence="5">
    <location>
        <begin position="32"/>
        <end position="297"/>
    </location>
</feature>
<feature type="transmembrane region" description="Helical" evidence="2">
    <location>
        <begin position="330"/>
        <end position="346"/>
    </location>
</feature>
<protein>
    <submittedName>
        <fullName evidence="6">Choice-of-anchor A family protein</fullName>
    </submittedName>
</protein>
<dbReference type="InterPro" id="IPR026588">
    <property type="entry name" value="Choice_anch_A"/>
</dbReference>
<sequence>MIRSKLLTASILAAGGVMFSTAAMAEVPVGTEVLREWNLVVLGDLASSSEVEGRTFVGGNLSGNASNYNIMPDEPSPNGQPGLIVVGNVTGGHKNLNNGSGAIVGGNVDSGFNLNGQQTVQVGGTLSNTNINSNVVTSGIAASDPAFVQNLKQDASLLESSMLNLSADLEGLSPNSTMETMGSRGVFNAAPDAEGLAVFSIDAADLNAIGEIDFRLNGAETVVVNVTGSSVVLNDNFLGGTQELGENVIWNFSEAENLEFTTAFGGSVLAPKAKATTANYIEGSAVFGSLTQNGEMHVGTYKGGYTPPGNPGTPPGGSSTSSGGTPVPEPGMLGLFGAALAGLVFLRRRRRRQNA</sequence>
<proteinExistence type="predicted"/>
<feature type="chain" id="PRO_5046277302" evidence="3">
    <location>
        <begin position="26"/>
        <end position="355"/>
    </location>
</feature>
<comment type="caution">
    <text evidence="6">The sequence shown here is derived from an EMBL/GenBank/DDBJ whole genome shotgun (WGS) entry which is preliminary data.</text>
</comment>
<feature type="signal peptide" evidence="3">
    <location>
        <begin position="1"/>
        <end position="25"/>
    </location>
</feature>
<evidence type="ECO:0000256" key="3">
    <source>
        <dbReference type="SAM" id="SignalP"/>
    </source>
</evidence>
<dbReference type="NCBIfam" id="TIGR02595">
    <property type="entry name" value="PEP_CTERM"/>
    <property type="match status" value="1"/>
</dbReference>
<organism evidence="6 7">
    <name type="scientific">Aurantiacibacter flavus</name>
    <dbReference type="NCBI Taxonomy" id="3145232"/>
    <lineage>
        <taxon>Bacteria</taxon>
        <taxon>Pseudomonadati</taxon>
        <taxon>Pseudomonadota</taxon>
        <taxon>Alphaproteobacteria</taxon>
        <taxon>Sphingomonadales</taxon>
        <taxon>Erythrobacteraceae</taxon>
        <taxon>Aurantiacibacter</taxon>
    </lineage>
</organism>
<keyword evidence="2" id="KW-1133">Transmembrane helix</keyword>
<keyword evidence="2" id="KW-0812">Transmembrane</keyword>
<dbReference type="NCBIfam" id="TIGR04215">
    <property type="entry name" value="choice_anch_A"/>
    <property type="match status" value="1"/>
</dbReference>
<dbReference type="Pfam" id="PF20597">
    <property type="entry name" value="pAdhesive_15"/>
    <property type="match status" value="1"/>
</dbReference>